<name>A0A4T0X8T5_9ASCO</name>
<feature type="compositionally biased region" description="Polar residues" evidence="2">
    <location>
        <begin position="106"/>
        <end position="119"/>
    </location>
</feature>
<accession>A0A4T0X8T5</accession>
<feature type="region of interest" description="Disordered" evidence="2">
    <location>
        <begin position="101"/>
        <end position="136"/>
    </location>
</feature>
<keyword evidence="1" id="KW-0175">Coiled coil</keyword>
<feature type="compositionally biased region" description="Acidic residues" evidence="2">
    <location>
        <begin position="409"/>
        <end position="419"/>
    </location>
</feature>
<gene>
    <name evidence="3" type="ORF">CANINC_000262</name>
</gene>
<feature type="compositionally biased region" description="Polar residues" evidence="2">
    <location>
        <begin position="244"/>
        <end position="271"/>
    </location>
</feature>
<dbReference type="Proteomes" id="UP000307173">
    <property type="component" value="Unassembled WGS sequence"/>
</dbReference>
<dbReference type="STRING" id="52247.A0A4T0X8T5"/>
<dbReference type="AlphaFoldDB" id="A0A4T0X8T5"/>
<dbReference type="Gene3D" id="3.80.10.10">
    <property type="entry name" value="Ribonuclease Inhibitor"/>
    <property type="match status" value="2"/>
</dbReference>
<evidence type="ECO:0000313" key="3">
    <source>
        <dbReference type="EMBL" id="TID31154.1"/>
    </source>
</evidence>
<sequence length="1218" mass="137159">MDNSTEDEFLSNFLDPGVSNGDVDWLFRGREIKKLTKKTNTINTEVQSQLLQAQQKALLHAKGTLPSPSDLTDPISPSIQSPSISFLNINGSVNKSGIPKSADISRLSSPVSIPSTGTHTTPLKSSLKPSSVSSNNAGLKVNTTMISTSPFSPNSPNNSLNRSLEIHKLQQQQQQQSNDTTIHTSTEVENNVASPTTRSRSSSLFGRPKSSTPTDPKPKKSLFSALSSKLKSSSTPITTATTTQQNSKLASSSTHSSQCAPTPQSESSTHKVSTKPVILSQPDKVHSNIEKLNKVSFNRVHFALDSLPEDPQQQIPSRRPKRGNVLIPEDMLAPPPKLSIGITNSFNEQTKDQKPTVDPELYKEALSRHSYFIAESKKHLEEAHLAALRMAKEVSNFKKRRSSFLRSTDDDDDDEEENITDSRFLNSTDDIDTPLHEHVNYFGSNESENDADPNENDSQNNQSKDISLETLYTRCCHLREILPIPATLKQLKDKSKPLPILKMLNPKPTLIDILSFSDFLAIAPIITVVFDNVTIDTEMLKIILISLTSSTMLDKLSMRNVPIDNNGWLLLSKFLKINQSLQKLDISQQRIRKSSDNSKYVVRSELDWDLFTEALYERGGIEELVIHGCILTDSQFDNLVNRALSLKTKRLGLASTQLNVHKMETLSKWISKSNSFCEGIDFAFNDLSGGHLKKFNKVLAKLGSKINLHFFSLNSTNVSFEECSQLIQNLSNLESLRFLDLSNNPHLFPDIIPVLRDYLPKFPDLRRIHFDFDNLTEFTIVQLCLIFQNCKRLVHVSILGNNALGSKSIASLYSAVKNSHLYNIDMDYDGLDEEFLSRISFYLMRNMQHFLNNDVPLKKFKTKEEDLIFDGSLLTKAAEQLLEKGPSIEESERIIIYHSLVDKTRTLRTEVLEVISKLFKDREDGNLSTEGKEKLLRLCLLDDSLDNIIDIFNEEVDERKSSNKPNLIRQLSSQLSRHHSSEIIDTVPAINIDDEGQNPPTEDPHIVVTDADSLPVDSLTGQRVLIRNYSQTNVHSKKLEEEEGELHRWGFFVQQQKDILPDDEHNNIELREKERLRAEAEAAEAEKQRIETEKKRLKINTIPSGSELRETIMKVKGIQSISDLIKKVNKDYSTVENIYKHADTHKISKIEEEGELGVSNLSLMDKSPVSKTTDNRAESLEPTTYPLSPTVSINSMGEDPDEVYERILNDVIRVRSNK</sequence>
<reference evidence="3 4" key="1">
    <citation type="journal article" date="2019" name="Front. Genet.">
        <title>Whole-Genome Sequencing of the Opportunistic Yeast Pathogen Candida inconspicua Uncovers Its Hybrid Origin.</title>
        <authorList>
            <person name="Mixao V."/>
            <person name="Hansen A.P."/>
            <person name="Saus E."/>
            <person name="Boekhout T."/>
            <person name="Lass-Florl C."/>
            <person name="Gabaldon T."/>
        </authorList>
    </citation>
    <scope>NUCLEOTIDE SEQUENCE [LARGE SCALE GENOMIC DNA]</scope>
    <source>
        <strain evidence="3 4">CBS 180</strain>
    </source>
</reference>
<dbReference type="EMBL" id="SELW01000041">
    <property type="protein sequence ID" value="TID31154.1"/>
    <property type="molecule type" value="Genomic_DNA"/>
</dbReference>
<feature type="region of interest" description="Disordered" evidence="2">
    <location>
        <begin position="400"/>
        <end position="464"/>
    </location>
</feature>
<protein>
    <recommendedName>
        <fullName evidence="5">GLC7-interacting protein 3</fullName>
    </recommendedName>
</protein>
<comment type="caution">
    <text evidence="3">The sequence shown here is derived from an EMBL/GenBank/DDBJ whole genome shotgun (WGS) entry which is preliminary data.</text>
</comment>
<feature type="coiled-coil region" evidence="1">
    <location>
        <begin position="1066"/>
        <end position="1100"/>
    </location>
</feature>
<evidence type="ECO:0000313" key="4">
    <source>
        <dbReference type="Proteomes" id="UP000307173"/>
    </source>
</evidence>
<dbReference type="PANTHER" id="PTHR45690">
    <property type="entry name" value="NACHT, LRR AND PYD DOMAINS-CONTAINING PROTEIN 12"/>
    <property type="match status" value="1"/>
</dbReference>
<feature type="region of interest" description="Disordered" evidence="2">
    <location>
        <begin position="185"/>
        <end position="277"/>
    </location>
</feature>
<evidence type="ECO:0000256" key="2">
    <source>
        <dbReference type="SAM" id="MobiDB-lite"/>
    </source>
</evidence>
<organism evidence="3 4">
    <name type="scientific">Pichia inconspicua</name>
    <dbReference type="NCBI Taxonomy" id="52247"/>
    <lineage>
        <taxon>Eukaryota</taxon>
        <taxon>Fungi</taxon>
        <taxon>Dikarya</taxon>
        <taxon>Ascomycota</taxon>
        <taxon>Saccharomycotina</taxon>
        <taxon>Pichiomycetes</taxon>
        <taxon>Pichiales</taxon>
        <taxon>Pichiaceae</taxon>
        <taxon>Pichia</taxon>
    </lineage>
</organism>
<keyword evidence="4" id="KW-1185">Reference proteome</keyword>
<proteinExistence type="predicted"/>
<dbReference type="InterPro" id="IPR032675">
    <property type="entry name" value="LRR_dom_sf"/>
</dbReference>
<dbReference type="SUPFAM" id="SSF52047">
    <property type="entry name" value="RNI-like"/>
    <property type="match status" value="1"/>
</dbReference>
<dbReference type="OrthoDB" id="8436363at2759"/>
<evidence type="ECO:0008006" key="5">
    <source>
        <dbReference type="Google" id="ProtNLM"/>
    </source>
</evidence>
<dbReference type="GO" id="GO:0005737">
    <property type="term" value="C:cytoplasm"/>
    <property type="evidence" value="ECO:0007669"/>
    <property type="project" value="TreeGrafter"/>
</dbReference>
<feature type="compositionally biased region" description="Low complexity" evidence="2">
    <location>
        <begin position="221"/>
        <end position="243"/>
    </location>
</feature>
<feature type="compositionally biased region" description="Low complexity" evidence="2">
    <location>
        <begin position="120"/>
        <end position="136"/>
    </location>
</feature>
<dbReference type="PANTHER" id="PTHR45690:SF4">
    <property type="entry name" value="NACHT, LRR AND PYD DOMAINS-CONTAINING PROTEIN 10"/>
    <property type="match status" value="1"/>
</dbReference>
<evidence type="ECO:0000256" key="1">
    <source>
        <dbReference type="SAM" id="Coils"/>
    </source>
</evidence>
<dbReference type="InterPro" id="IPR050637">
    <property type="entry name" value="NLRP_innate_immun_reg"/>
</dbReference>
<feature type="compositionally biased region" description="Polar residues" evidence="2">
    <location>
        <begin position="185"/>
        <end position="204"/>
    </location>
</feature>